<feature type="binding site" evidence="9">
    <location>
        <position position="173"/>
    </location>
    <ligand>
        <name>[4Fe-4S] cluster</name>
        <dbReference type="ChEBI" id="CHEBI:49883"/>
    </ligand>
</feature>
<accession>A0A1D8IM88</accession>
<evidence type="ECO:0000256" key="8">
    <source>
        <dbReference type="ARBA" id="ARBA00023014"/>
    </source>
</evidence>
<sequence length="449" mass="49043">MSRRRRNPRAERRPLISRPPIELDIDALALDGRGVGHLDGKAVFVHGALPGERVRAALLGGRRRYDEAETIEILRASPRRVTPHCAHYGLCGGCSMQHLDAEMQVEAKQQALLDSLRRIGGVVPEKVLAPLAGPVWGYRRKARLGVRYVPQKGRVLIGFRERQGRVLADLAGCEVLLPAVGRRFAALAGLIERLSVRDALPQIEVVAGDEAICLVFRHLKPLSESDRECLRHFARESGFGVALQPGGSDTITPLWPESQPLSYAQPDFGTHVAFHPGDFIQVNAEINRRMVPLALDLLEITPGDRVLELFSGLGNFSLPLARRGARVTAVEGDEAMVARAAANAVANGLGDSIIHAVANLMAPPEGATWLRADYDKLLLDPPRAGAREILPYIGRLRPRRIVYVSCDPATLARDAGELVHGQGYRLTAAGVMDMFPHTAHVESMALFVR</sequence>
<dbReference type="InterPro" id="IPR030390">
    <property type="entry name" value="MeTrfase_TrmA_AS"/>
</dbReference>
<keyword evidence="4 9" id="KW-0808">Transferase</keyword>
<dbReference type="EC" id="2.1.1.190" evidence="9"/>
<dbReference type="PANTHER" id="PTHR11061">
    <property type="entry name" value="RNA M5U METHYLTRANSFERASE"/>
    <property type="match status" value="1"/>
</dbReference>
<evidence type="ECO:0000256" key="10">
    <source>
        <dbReference type="PROSITE-ProRule" id="PRU01024"/>
    </source>
</evidence>
<feature type="binding site" evidence="9 10">
    <location>
        <position position="281"/>
    </location>
    <ligand>
        <name>S-adenosyl-L-methionine</name>
        <dbReference type="ChEBI" id="CHEBI:59789"/>
    </ligand>
</feature>
<evidence type="ECO:0000256" key="3">
    <source>
        <dbReference type="ARBA" id="ARBA00022603"/>
    </source>
</evidence>
<dbReference type="PROSITE" id="PS51687">
    <property type="entry name" value="SAM_MT_RNA_M5U"/>
    <property type="match status" value="1"/>
</dbReference>
<dbReference type="Pfam" id="PF05958">
    <property type="entry name" value="tRNA_U5-meth_tr"/>
    <property type="match status" value="1"/>
</dbReference>
<protein>
    <recommendedName>
        <fullName evidence="9">23S rRNA (uracil(1939)-C(5))-methyltransferase RlmD</fullName>
        <ecNumber evidence="9">2.1.1.190</ecNumber>
    </recommendedName>
    <alternativeName>
        <fullName evidence="9">23S rRNA(m5U1939)-methyltransferase</fullName>
    </alternativeName>
</protein>
<proteinExistence type="inferred from homology"/>
<organism evidence="13 14">
    <name type="scientific">Acidihalobacter yilgarnensis</name>
    <dbReference type="NCBI Taxonomy" id="2819280"/>
    <lineage>
        <taxon>Bacteria</taxon>
        <taxon>Pseudomonadati</taxon>
        <taxon>Pseudomonadota</taxon>
        <taxon>Gammaproteobacteria</taxon>
        <taxon>Chromatiales</taxon>
        <taxon>Ectothiorhodospiraceae</taxon>
        <taxon>Acidihalobacter</taxon>
    </lineage>
</organism>
<dbReference type="PANTHER" id="PTHR11061:SF49">
    <property type="entry name" value="23S RRNA (URACIL(1939)-C(5))-METHYLTRANSFERASE RLMD"/>
    <property type="match status" value="1"/>
</dbReference>
<dbReference type="HAMAP" id="MF_01010">
    <property type="entry name" value="23SrRNA_methyltr_RlmD"/>
    <property type="match status" value="1"/>
</dbReference>
<feature type="binding site" evidence="9 10">
    <location>
        <position position="380"/>
    </location>
    <ligand>
        <name>S-adenosyl-L-methionine</name>
        <dbReference type="ChEBI" id="CHEBI:59789"/>
    </ligand>
</feature>
<dbReference type="KEGG" id="aprs:BI364_06070"/>
<dbReference type="SUPFAM" id="SSF53335">
    <property type="entry name" value="S-adenosyl-L-methionine-dependent methyltransferases"/>
    <property type="match status" value="1"/>
</dbReference>
<dbReference type="Proteomes" id="UP000095401">
    <property type="component" value="Chromosome"/>
</dbReference>
<evidence type="ECO:0000256" key="4">
    <source>
        <dbReference type="ARBA" id="ARBA00022679"/>
    </source>
</evidence>
<keyword evidence="14" id="KW-1185">Reference proteome</keyword>
<dbReference type="CDD" id="cd02440">
    <property type="entry name" value="AdoMet_MTases"/>
    <property type="match status" value="1"/>
</dbReference>
<keyword evidence="6 9" id="KW-0479">Metal-binding</keyword>
<dbReference type="PROSITE" id="PS01231">
    <property type="entry name" value="TRMA_2"/>
    <property type="match status" value="1"/>
</dbReference>
<dbReference type="InterPro" id="IPR002792">
    <property type="entry name" value="TRAM_dom"/>
</dbReference>
<keyword evidence="8 9" id="KW-0411">Iron-sulfur</keyword>
<feature type="binding site" evidence="9 10">
    <location>
        <position position="331"/>
    </location>
    <ligand>
        <name>S-adenosyl-L-methionine</name>
        <dbReference type="ChEBI" id="CHEBI:59789"/>
    </ligand>
</feature>
<dbReference type="SUPFAM" id="SSF50249">
    <property type="entry name" value="Nucleic acid-binding proteins"/>
    <property type="match status" value="1"/>
</dbReference>
<evidence type="ECO:0000256" key="7">
    <source>
        <dbReference type="ARBA" id="ARBA00023004"/>
    </source>
</evidence>
<evidence type="ECO:0000256" key="9">
    <source>
        <dbReference type="HAMAP-Rule" id="MF_01010"/>
    </source>
</evidence>
<feature type="binding site" evidence="9">
    <location>
        <position position="91"/>
    </location>
    <ligand>
        <name>[4Fe-4S] cluster</name>
        <dbReference type="ChEBI" id="CHEBI:49883"/>
    </ligand>
</feature>
<dbReference type="InterPro" id="IPR001566">
    <property type="entry name" value="23S_rRNA_MeTrfase_RlmD"/>
</dbReference>
<evidence type="ECO:0000313" key="13">
    <source>
        <dbReference type="EMBL" id="AOU97582.1"/>
    </source>
</evidence>
<dbReference type="Gene3D" id="2.40.50.1070">
    <property type="match status" value="1"/>
</dbReference>
<keyword evidence="7 9" id="KW-0408">Iron</keyword>
<dbReference type="FunFam" id="2.40.50.140:FF:000097">
    <property type="entry name" value="23S rRNA (uracil(1939)-C(5))-methyltransferase RlmD"/>
    <property type="match status" value="1"/>
</dbReference>
<dbReference type="GO" id="GO:0051539">
    <property type="term" value="F:4 iron, 4 sulfur cluster binding"/>
    <property type="evidence" value="ECO:0007669"/>
    <property type="project" value="UniProtKB-KW"/>
</dbReference>
<evidence type="ECO:0000256" key="6">
    <source>
        <dbReference type="ARBA" id="ARBA00022723"/>
    </source>
</evidence>
<dbReference type="GO" id="GO:0070475">
    <property type="term" value="P:rRNA base methylation"/>
    <property type="evidence" value="ECO:0007669"/>
    <property type="project" value="TreeGrafter"/>
</dbReference>
<dbReference type="Gene3D" id="2.40.50.140">
    <property type="entry name" value="Nucleic acid-binding proteins"/>
    <property type="match status" value="1"/>
</dbReference>
<comment type="function">
    <text evidence="9">Catalyzes the formation of 5-methyl-uridine at position 1939 (m5U1939) in 23S rRNA.</text>
</comment>
<dbReference type="InterPro" id="IPR012340">
    <property type="entry name" value="NA-bd_OB-fold"/>
</dbReference>
<dbReference type="GO" id="GO:0005506">
    <property type="term" value="F:iron ion binding"/>
    <property type="evidence" value="ECO:0007669"/>
    <property type="project" value="UniProtKB-UniRule"/>
</dbReference>
<dbReference type="Gene3D" id="3.40.50.150">
    <property type="entry name" value="Vaccinia Virus protein VP39"/>
    <property type="match status" value="1"/>
</dbReference>
<dbReference type="EMBL" id="CP017415">
    <property type="protein sequence ID" value="AOU97582.1"/>
    <property type="molecule type" value="Genomic_DNA"/>
</dbReference>
<reference evidence="14" key="1">
    <citation type="submission" date="2016-09" db="EMBL/GenBank/DDBJ databases">
        <title>Acidihalobacter prosperus F5.</title>
        <authorList>
            <person name="Khaleque H.N."/>
            <person name="Ramsay J.P."/>
            <person name="Kaksonen A.H."/>
            <person name="Boxall N.J."/>
            <person name="Watkin E.L.J."/>
        </authorList>
    </citation>
    <scope>NUCLEOTIDE SEQUENCE [LARGE SCALE GENOMIC DNA]</scope>
    <source>
        <strain evidence="14">F5</strain>
    </source>
</reference>
<dbReference type="RefSeq" id="WP_070077967.1">
    <property type="nucleotide sequence ID" value="NZ_CP017415.1"/>
</dbReference>
<feature type="binding site" evidence="9 10">
    <location>
        <position position="310"/>
    </location>
    <ligand>
        <name>S-adenosyl-L-methionine</name>
        <dbReference type="ChEBI" id="CHEBI:59789"/>
    </ligand>
</feature>
<evidence type="ECO:0000259" key="12">
    <source>
        <dbReference type="PROSITE" id="PS50926"/>
    </source>
</evidence>
<evidence type="ECO:0000256" key="2">
    <source>
        <dbReference type="ARBA" id="ARBA00022552"/>
    </source>
</evidence>
<comment type="similarity">
    <text evidence="9">Belongs to the class I-like SAM-binding methyltransferase superfamily. RNA M5U methyltransferase family. RlmD subfamily.</text>
</comment>
<gene>
    <name evidence="9" type="primary">rlmD</name>
    <name evidence="13" type="ORF">BI364_06070</name>
</gene>
<dbReference type="GO" id="GO:0003723">
    <property type="term" value="F:RNA binding"/>
    <property type="evidence" value="ECO:0007669"/>
    <property type="project" value="InterPro"/>
</dbReference>
<keyword evidence="2 9" id="KW-0698">rRNA processing</keyword>
<evidence type="ECO:0000313" key="14">
    <source>
        <dbReference type="Proteomes" id="UP000095401"/>
    </source>
</evidence>
<feature type="domain" description="TRAM" evidence="12">
    <location>
        <begin position="13"/>
        <end position="72"/>
    </location>
</feature>
<dbReference type="InterPro" id="IPR029063">
    <property type="entry name" value="SAM-dependent_MTases_sf"/>
</dbReference>
<name>A0A1D8IM88_9GAMM</name>
<dbReference type="Pfam" id="PF01938">
    <property type="entry name" value="TRAM"/>
    <property type="match status" value="1"/>
</dbReference>
<dbReference type="PROSITE" id="PS50926">
    <property type="entry name" value="TRAM"/>
    <property type="match status" value="1"/>
</dbReference>
<feature type="binding site" evidence="9">
    <location>
        <position position="85"/>
    </location>
    <ligand>
        <name>[4Fe-4S] cluster</name>
        <dbReference type="ChEBI" id="CHEBI:49883"/>
    </ligand>
</feature>
<dbReference type="PROSITE" id="PS01230">
    <property type="entry name" value="TRMA_1"/>
    <property type="match status" value="1"/>
</dbReference>
<feature type="binding site" evidence="9">
    <location>
        <position position="94"/>
    </location>
    <ligand>
        <name>[4Fe-4S] cluster</name>
        <dbReference type="ChEBI" id="CHEBI:49883"/>
    </ligand>
</feature>
<keyword evidence="3 9" id="KW-0489">Methyltransferase</keyword>
<feature type="binding site" evidence="9">
    <location>
        <position position="315"/>
    </location>
    <ligand>
        <name>S-adenosyl-L-methionine</name>
        <dbReference type="ChEBI" id="CHEBI:59789"/>
    </ligand>
</feature>
<keyword evidence="1 9" id="KW-0004">4Fe-4S</keyword>
<dbReference type="AlphaFoldDB" id="A0A1D8IM88"/>
<dbReference type="InterPro" id="IPR030391">
    <property type="entry name" value="MeTrfase_TrmA_CS"/>
</dbReference>
<feature type="active site" evidence="11">
    <location>
        <position position="406"/>
    </location>
</feature>
<dbReference type="GO" id="GO:0070041">
    <property type="term" value="F:rRNA (uridine-C5-)-methyltransferase activity"/>
    <property type="evidence" value="ECO:0007669"/>
    <property type="project" value="UniProtKB-UniRule"/>
</dbReference>
<comment type="catalytic activity">
    <reaction evidence="9">
        <text>uridine(1939) in 23S rRNA + S-adenosyl-L-methionine = 5-methyluridine(1939) in 23S rRNA + S-adenosyl-L-homocysteine + H(+)</text>
        <dbReference type="Rhea" id="RHEA:42908"/>
        <dbReference type="Rhea" id="RHEA-COMP:10278"/>
        <dbReference type="Rhea" id="RHEA-COMP:10279"/>
        <dbReference type="ChEBI" id="CHEBI:15378"/>
        <dbReference type="ChEBI" id="CHEBI:57856"/>
        <dbReference type="ChEBI" id="CHEBI:59789"/>
        <dbReference type="ChEBI" id="CHEBI:65315"/>
        <dbReference type="ChEBI" id="CHEBI:74447"/>
        <dbReference type="EC" id="2.1.1.190"/>
    </reaction>
</comment>
<feature type="binding site" evidence="9">
    <location>
        <position position="359"/>
    </location>
    <ligand>
        <name>S-adenosyl-L-methionine</name>
        <dbReference type="ChEBI" id="CHEBI:59789"/>
    </ligand>
</feature>
<evidence type="ECO:0000256" key="1">
    <source>
        <dbReference type="ARBA" id="ARBA00022485"/>
    </source>
</evidence>
<evidence type="ECO:0000256" key="5">
    <source>
        <dbReference type="ARBA" id="ARBA00022691"/>
    </source>
</evidence>
<keyword evidence="5 9" id="KW-0949">S-adenosyl-L-methionine</keyword>
<dbReference type="NCBIfam" id="NF009639">
    <property type="entry name" value="PRK13168.1"/>
    <property type="match status" value="1"/>
</dbReference>
<feature type="active site" description="Nucleophile" evidence="9 10">
    <location>
        <position position="406"/>
    </location>
</feature>
<evidence type="ECO:0000256" key="11">
    <source>
        <dbReference type="PROSITE-ProRule" id="PRU10015"/>
    </source>
</evidence>
<dbReference type="InterPro" id="IPR010280">
    <property type="entry name" value="U5_MeTrfase_fam"/>
</dbReference>